<dbReference type="AlphaFoldDB" id="A0A7J7HFA6"/>
<comment type="caution">
    <text evidence="2">The sequence shown here is derived from an EMBL/GenBank/DDBJ whole genome shotgun (WGS) entry which is preliminary data.</text>
</comment>
<accession>A0A7J7HFA6</accession>
<dbReference type="PANTHER" id="PTHR44259:SF114">
    <property type="entry name" value="OS06G0707300 PROTEIN"/>
    <property type="match status" value="1"/>
</dbReference>
<proteinExistence type="predicted"/>
<organism evidence="2 3">
    <name type="scientific">Camellia sinensis</name>
    <name type="common">Tea plant</name>
    <name type="synonym">Thea sinensis</name>
    <dbReference type="NCBI Taxonomy" id="4442"/>
    <lineage>
        <taxon>Eukaryota</taxon>
        <taxon>Viridiplantae</taxon>
        <taxon>Streptophyta</taxon>
        <taxon>Embryophyta</taxon>
        <taxon>Tracheophyta</taxon>
        <taxon>Spermatophyta</taxon>
        <taxon>Magnoliopsida</taxon>
        <taxon>eudicotyledons</taxon>
        <taxon>Gunneridae</taxon>
        <taxon>Pentapetalae</taxon>
        <taxon>asterids</taxon>
        <taxon>Ericales</taxon>
        <taxon>Theaceae</taxon>
        <taxon>Camellia</taxon>
    </lineage>
</organism>
<dbReference type="InterPro" id="IPR050942">
    <property type="entry name" value="F-box_BR-signaling"/>
</dbReference>
<dbReference type="EMBL" id="JACBKZ010000004">
    <property type="protein sequence ID" value="KAF5951167.1"/>
    <property type="molecule type" value="Genomic_DNA"/>
</dbReference>
<evidence type="ECO:0000259" key="1">
    <source>
        <dbReference type="Pfam" id="PF03478"/>
    </source>
</evidence>
<dbReference type="Pfam" id="PF03478">
    <property type="entry name" value="Beta-prop_KIB1-4"/>
    <property type="match status" value="1"/>
</dbReference>
<keyword evidence="3" id="KW-1185">Reference proteome</keyword>
<gene>
    <name evidence="2" type="ORF">HYC85_009111</name>
</gene>
<reference evidence="3" key="1">
    <citation type="journal article" date="2020" name="Nat. Commun.">
        <title>Genome assembly of wild tea tree DASZ reveals pedigree and selection history of tea varieties.</title>
        <authorList>
            <person name="Zhang W."/>
            <person name="Zhang Y."/>
            <person name="Qiu H."/>
            <person name="Guo Y."/>
            <person name="Wan H."/>
            <person name="Zhang X."/>
            <person name="Scossa F."/>
            <person name="Alseekh S."/>
            <person name="Zhang Q."/>
            <person name="Wang P."/>
            <person name="Xu L."/>
            <person name="Schmidt M.H."/>
            <person name="Jia X."/>
            <person name="Li D."/>
            <person name="Zhu A."/>
            <person name="Guo F."/>
            <person name="Chen W."/>
            <person name="Ni D."/>
            <person name="Usadel B."/>
            <person name="Fernie A.R."/>
            <person name="Wen W."/>
        </authorList>
    </citation>
    <scope>NUCLEOTIDE SEQUENCE [LARGE SCALE GENOMIC DNA]</scope>
    <source>
        <strain evidence="3">cv. G240</strain>
    </source>
</reference>
<feature type="domain" description="KIB1-4 beta-propeller" evidence="1">
    <location>
        <begin position="42"/>
        <end position="175"/>
    </location>
</feature>
<protein>
    <recommendedName>
        <fullName evidence="1">KIB1-4 beta-propeller domain-containing protein</fullName>
    </recommendedName>
</protein>
<dbReference type="InterPro" id="IPR005174">
    <property type="entry name" value="KIB1-4_b-propeller"/>
</dbReference>
<dbReference type="PANTHER" id="PTHR44259">
    <property type="entry name" value="OS07G0183000 PROTEIN-RELATED"/>
    <property type="match status" value="1"/>
</dbReference>
<evidence type="ECO:0000313" key="3">
    <source>
        <dbReference type="Proteomes" id="UP000593564"/>
    </source>
</evidence>
<reference evidence="2 3" key="2">
    <citation type="submission" date="2020-07" db="EMBL/GenBank/DDBJ databases">
        <title>Genome assembly of wild tea tree DASZ reveals pedigree and selection history of tea varieties.</title>
        <authorList>
            <person name="Zhang W."/>
        </authorList>
    </citation>
    <scope>NUCLEOTIDE SEQUENCE [LARGE SCALE GENOMIC DNA]</scope>
    <source>
        <strain evidence="3">cv. G240</strain>
        <tissue evidence="2">Leaf</tissue>
    </source>
</reference>
<evidence type="ECO:0000313" key="2">
    <source>
        <dbReference type="EMBL" id="KAF5951167.1"/>
    </source>
</evidence>
<dbReference type="Proteomes" id="UP000593564">
    <property type="component" value="Unassembled WGS sequence"/>
</dbReference>
<name>A0A7J7HFA6_CAMSI</name>
<sequence length="193" mass="21935">MPNCLSFMEICSQEACNNITIPPLLLLPPKQNISEEYAKLVSASKVYSIHSPNTLARTRCLSSYHGWLLMADIEDPCTVYLYNPVSRVHAQLPSLPERDYPTPLRFVTSCSPDNPGCSVLVLYDHLGSHNGCICKPEDREWRKTLIDMSWNIDDMIYYNGELYAIDKRGTLKRLKYVDPYIEEEVSAMATGSH</sequence>